<organism evidence="1 2">
    <name type="scientific">Hypoxylon rubiginosum</name>
    <dbReference type="NCBI Taxonomy" id="110542"/>
    <lineage>
        <taxon>Eukaryota</taxon>
        <taxon>Fungi</taxon>
        <taxon>Dikarya</taxon>
        <taxon>Ascomycota</taxon>
        <taxon>Pezizomycotina</taxon>
        <taxon>Sordariomycetes</taxon>
        <taxon>Xylariomycetidae</taxon>
        <taxon>Xylariales</taxon>
        <taxon>Hypoxylaceae</taxon>
        <taxon>Hypoxylon</taxon>
    </lineage>
</organism>
<gene>
    <name evidence="1" type="ORF">F4821DRAFT_265821</name>
</gene>
<keyword evidence="1" id="KW-0378">Hydrolase</keyword>
<feature type="non-terminal residue" evidence="1">
    <location>
        <position position="535"/>
    </location>
</feature>
<sequence length="535" mass="59688">MEYIKTLRDLQALGMSHVADLPEVVLVNDWSSSQSSLLFDSALPQSAGVRKCCPFHIHLGDNANWSCTISFQRKYDFPTFLSRQPIGWPFKTIFNRSEMNEVLRWAQVANLNPGRNHELFIPGEGAIAKEVPFDVVARGTDAQFSPNVITLEIKGPGLPDLSFYDLPSVSTLPEKKDEQAAEAIKSLVMEYIKREKALVIWALPIHVPLENSASWDIIRKSGAIDRTIGILTKADQFSPQDIPACLAMFRKEGQEVGHGFFAISRPSKQLNEAISWEELLFPLGAGDLAAWPNELAEFKRRCGTRALLDYLLSQIGQVFVRSLPSIKTMVGAGITSVQSDLATLPGLPVANAEHDAKKSLVQALQQMKTAIDTEFSPRWNTLNEQFWACLFTMKPICKLKGSDTPVINTFNVDSDITTLRSRLDDPTVQNEDIMPRPIEQDIPIDSTPQASSTTSPFSNFGCGTIDIEKIRNEIIRHSRPGMVQHAMPDEVLETLCLDEIKKWKLPLETYISKTTELLKKTASAVLEASLGEFRY</sequence>
<name>A0ACC0CJC0_9PEZI</name>
<protein>
    <submittedName>
        <fullName evidence="1">P-loop containing nucleoside triphosphate hydrolase protein</fullName>
    </submittedName>
</protein>
<comment type="caution">
    <text evidence="1">The sequence shown here is derived from an EMBL/GenBank/DDBJ whole genome shotgun (WGS) entry which is preliminary data.</text>
</comment>
<proteinExistence type="predicted"/>
<dbReference type="Proteomes" id="UP001497680">
    <property type="component" value="Unassembled WGS sequence"/>
</dbReference>
<dbReference type="EMBL" id="MU394438">
    <property type="protein sequence ID" value="KAI6080508.1"/>
    <property type="molecule type" value="Genomic_DNA"/>
</dbReference>
<keyword evidence="2" id="KW-1185">Reference proteome</keyword>
<evidence type="ECO:0000313" key="2">
    <source>
        <dbReference type="Proteomes" id="UP001497680"/>
    </source>
</evidence>
<reference evidence="1 2" key="1">
    <citation type="journal article" date="2022" name="New Phytol.">
        <title>Ecological generalism drives hyperdiversity of secondary metabolite gene clusters in xylarialean endophytes.</title>
        <authorList>
            <person name="Franco M.E.E."/>
            <person name="Wisecaver J.H."/>
            <person name="Arnold A.E."/>
            <person name="Ju Y.M."/>
            <person name="Slot J.C."/>
            <person name="Ahrendt S."/>
            <person name="Moore L.P."/>
            <person name="Eastman K.E."/>
            <person name="Scott K."/>
            <person name="Konkel Z."/>
            <person name="Mondo S.J."/>
            <person name="Kuo A."/>
            <person name="Hayes R.D."/>
            <person name="Haridas S."/>
            <person name="Andreopoulos B."/>
            <person name="Riley R."/>
            <person name="LaButti K."/>
            <person name="Pangilinan J."/>
            <person name="Lipzen A."/>
            <person name="Amirebrahimi M."/>
            <person name="Yan J."/>
            <person name="Adam C."/>
            <person name="Keymanesh K."/>
            <person name="Ng V."/>
            <person name="Louie K."/>
            <person name="Northen T."/>
            <person name="Drula E."/>
            <person name="Henrissat B."/>
            <person name="Hsieh H.M."/>
            <person name="Youens-Clark K."/>
            <person name="Lutzoni F."/>
            <person name="Miadlikowska J."/>
            <person name="Eastwood D.C."/>
            <person name="Hamelin R.C."/>
            <person name="Grigoriev I.V."/>
            <person name="U'Ren J.M."/>
        </authorList>
    </citation>
    <scope>NUCLEOTIDE SEQUENCE [LARGE SCALE GENOMIC DNA]</scope>
    <source>
        <strain evidence="1 2">ER1909</strain>
    </source>
</reference>
<accession>A0ACC0CJC0</accession>
<evidence type="ECO:0000313" key="1">
    <source>
        <dbReference type="EMBL" id="KAI6080508.1"/>
    </source>
</evidence>